<dbReference type="AlphaFoldDB" id="A0A9D1R9V2"/>
<dbReference type="EMBL" id="DXGF01000005">
    <property type="protein sequence ID" value="HIW82732.1"/>
    <property type="molecule type" value="Genomic_DNA"/>
</dbReference>
<name>A0A9D1R9V2_9FIRM</name>
<dbReference type="InterPro" id="IPR018641">
    <property type="entry name" value="Trfase_1_rSAM/seldom-assoc"/>
</dbReference>
<reference evidence="2" key="2">
    <citation type="submission" date="2021-04" db="EMBL/GenBank/DDBJ databases">
        <authorList>
            <person name="Gilroy R."/>
        </authorList>
    </citation>
    <scope>NUCLEOTIDE SEQUENCE</scope>
    <source>
        <strain evidence="2">ChiSxjej1B13-11762</strain>
    </source>
</reference>
<dbReference type="PANTHER" id="PTHR36529:SF1">
    <property type="entry name" value="GLYCOSYLTRANSFERASE"/>
    <property type="match status" value="1"/>
</dbReference>
<dbReference type="PANTHER" id="PTHR36529">
    <property type="entry name" value="SLL1095 PROTEIN"/>
    <property type="match status" value="1"/>
</dbReference>
<dbReference type="Pfam" id="PF09837">
    <property type="entry name" value="DUF2064"/>
    <property type="match status" value="1"/>
</dbReference>
<dbReference type="Pfam" id="PF00535">
    <property type="entry name" value="Glycos_transf_2"/>
    <property type="match status" value="1"/>
</dbReference>
<dbReference type="NCBIfam" id="TIGR04282">
    <property type="entry name" value="glyco_like_cofC"/>
    <property type="match status" value="1"/>
</dbReference>
<reference evidence="2" key="1">
    <citation type="journal article" date="2021" name="PeerJ">
        <title>Extensive microbial diversity within the chicken gut microbiome revealed by metagenomics and culture.</title>
        <authorList>
            <person name="Gilroy R."/>
            <person name="Ravi A."/>
            <person name="Getino M."/>
            <person name="Pursley I."/>
            <person name="Horton D.L."/>
            <person name="Alikhan N.F."/>
            <person name="Baker D."/>
            <person name="Gharbi K."/>
            <person name="Hall N."/>
            <person name="Watson M."/>
            <person name="Adriaenssens E.M."/>
            <person name="Foster-Nyarko E."/>
            <person name="Jarju S."/>
            <person name="Secka A."/>
            <person name="Antonio M."/>
            <person name="Oren A."/>
            <person name="Chaudhuri R.R."/>
            <person name="La Ragione R."/>
            <person name="Hildebrand F."/>
            <person name="Pallen M.J."/>
        </authorList>
    </citation>
    <scope>NUCLEOTIDE SEQUENCE</scope>
    <source>
        <strain evidence="2">ChiSxjej1B13-11762</strain>
    </source>
</reference>
<evidence type="ECO:0000313" key="2">
    <source>
        <dbReference type="EMBL" id="HIW82732.1"/>
    </source>
</evidence>
<feature type="domain" description="Glycosyltransferase 2-like" evidence="1">
    <location>
        <begin position="224"/>
        <end position="343"/>
    </location>
</feature>
<sequence length="446" mass="50891">MKRRALIIFTRVPEPGKTKTRLMPYFTPAQCARLHGYFLEDIIRECRKCDVDIYVSYTPEGKANEKKLQKYLGDVDGYIPQSGEGLGQRMYHALETVLGRGYAACALVGTDVPELTAGSVEKAFRVLEAKDGVFGRTGDGGYYLVGMKRPIREAFELETYGHSRVLEETVRQLEDAGMSVGFTDTLEDLDTPGDLADYRERMRSGKRLKQTKTGKYLAKTARVSIIVPIYNEEKTIQDLQEQLAPLLDSCEILLVDGGSTDRTLSMIGPKFRVLHCAKGRARQMNEGAKASTGDILFFLHCDSQIPDHLLARIRKVMRDYRAGCFGVAFHSRNFFMFTCRVISNHRVKDRKVMFGDQGIFIDRRLFFEAGMFPLLPVMEDYQFSLTLKEMGVRLGIADRRIYTSDRRFPKGTIPKLKLMWKMNRLRKMYRNGEPIEKIAALYGDIR</sequence>
<accession>A0A9D1R9V2</accession>
<dbReference type="InterPro" id="IPR029044">
    <property type="entry name" value="Nucleotide-diphossugar_trans"/>
</dbReference>
<dbReference type="InterPro" id="IPR026461">
    <property type="entry name" value="Trfase_2_rSAM/seldom_assoc"/>
</dbReference>
<organism evidence="2 3">
    <name type="scientific">Candidatus Dorea gallistercoris</name>
    <dbReference type="NCBI Taxonomy" id="2838542"/>
    <lineage>
        <taxon>Bacteria</taxon>
        <taxon>Bacillati</taxon>
        <taxon>Bacillota</taxon>
        <taxon>Clostridia</taxon>
        <taxon>Lachnospirales</taxon>
        <taxon>Lachnospiraceae</taxon>
        <taxon>Dorea</taxon>
    </lineage>
</organism>
<dbReference type="CDD" id="cd02522">
    <property type="entry name" value="GT_2_like_a"/>
    <property type="match status" value="1"/>
</dbReference>
<proteinExistence type="predicted"/>
<dbReference type="Proteomes" id="UP000824263">
    <property type="component" value="Unassembled WGS sequence"/>
</dbReference>
<protein>
    <submittedName>
        <fullName evidence="2">TIGR04283 family arsenosugar biosynthesis glycosyltransferase</fullName>
    </submittedName>
</protein>
<dbReference type="NCBIfam" id="TIGR04283">
    <property type="entry name" value="glyco_like_mftF"/>
    <property type="match status" value="1"/>
</dbReference>
<dbReference type="InterPro" id="IPR001173">
    <property type="entry name" value="Glyco_trans_2-like"/>
</dbReference>
<comment type="caution">
    <text evidence="2">The sequence shown here is derived from an EMBL/GenBank/DDBJ whole genome shotgun (WGS) entry which is preliminary data.</text>
</comment>
<gene>
    <name evidence="2" type="ORF">H9873_00175</name>
</gene>
<dbReference type="Gene3D" id="3.90.550.10">
    <property type="entry name" value="Spore Coat Polysaccharide Biosynthesis Protein SpsA, Chain A"/>
    <property type="match status" value="1"/>
</dbReference>
<dbReference type="SUPFAM" id="SSF53448">
    <property type="entry name" value="Nucleotide-diphospho-sugar transferases"/>
    <property type="match status" value="2"/>
</dbReference>
<evidence type="ECO:0000259" key="1">
    <source>
        <dbReference type="Pfam" id="PF00535"/>
    </source>
</evidence>
<evidence type="ECO:0000313" key="3">
    <source>
        <dbReference type="Proteomes" id="UP000824263"/>
    </source>
</evidence>